<protein>
    <submittedName>
        <fullName evidence="3">ZP domain-containing protein</fullName>
    </submittedName>
</protein>
<sequence>MRFFTTLMTYIYILLSNISTSYAIHKNSDDDLFLTLYGTPMCHENKESVTIELRNNCDTIFKQNNVQCGTQFYIFRERFPKATLLEDISVRFTYNEYPKKYVFKHIVSDCSNDVDFEGKGYHREDNEISCILENIN</sequence>
<feature type="signal peptide" evidence="1">
    <location>
        <begin position="1"/>
        <end position="23"/>
    </location>
</feature>
<name>A0A0N5CC55_STREA</name>
<keyword evidence="1" id="KW-0732">Signal</keyword>
<keyword evidence="2" id="KW-1185">Reference proteome</keyword>
<accession>A0A0N5CC55</accession>
<dbReference type="WBParaSite" id="SPAL_0001546300.1">
    <property type="protein sequence ID" value="SPAL_0001546300.1"/>
    <property type="gene ID" value="SPAL_0001546300"/>
</dbReference>
<feature type="chain" id="PRO_5005895766" evidence="1">
    <location>
        <begin position="24"/>
        <end position="136"/>
    </location>
</feature>
<evidence type="ECO:0000256" key="1">
    <source>
        <dbReference type="SAM" id="SignalP"/>
    </source>
</evidence>
<proteinExistence type="predicted"/>
<reference evidence="3" key="1">
    <citation type="submission" date="2017-02" db="UniProtKB">
        <authorList>
            <consortium name="WormBaseParasite"/>
        </authorList>
    </citation>
    <scope>IDENTIFICATION</scope>
</reference>
<evidence type="ECO:0000313" key="2">
    <source>
        <dbReference type="Proteomes" id="UP000046392"/>
    </source>
</evidence>
<dbReference type="Proteomes" id="UP000046392">
    <property type="component" value="Unplaced"/>
</dbReference>
<organism evidence="2 3">
    <name type="scientific">Strongyloides papillosus</name>
    <name type="common">Intestinal threadworm</name>
    <dbReference type="NCBI Taxonomy" id="174720"/>
    <lineage>
        <taxon>Eukaryota</taxon>
        <taxon>Metazoa</taxon>
        <taxon>Ecdysozoa</taxon>
        <taxon>Nematoda</taxon>
        <taxon>Chromadorea</taxon>
        <taxon>Rhabditida</taxon>
        <taxon>Tylenchina</taxon>
        <taxon>Panagrolaimomorpha</taxon>
        <taxon>Strongyloidoidea</taxon>
        <taxon>Strongyloididae</taxon>
        <taxon>Strongyloides</taxon>
    </lineage>
</organism>
<dbReference type="AlphaFoldDB" id="A0A0N5CC55"/>
<evidence type="ECO:0000313" key="3">
    <source>
        <dbReference type="WBParaSite" id="SPAL_0001546300.1"/>
    </source>
</evidence>